<dbReference type="AlphaFoldDB" id="J3MKQ9"/>
<keyword evidence="2" id="KW-1185">Reference proteome</keyword>
<evidence type="ECO:0000313" key="2">
    <source>
        <dbReference type="Proteomes" id="UP000006038"/>
    </source>
</evidence>
<dbReference type="Proteomes" id="UP000006038">
    <property type="component" value="Chromosome 7"/>
</dbReference>
<reference evidence="1" key="1">
    <citation type="journal article" date="2013" name="Nat. Commun.">
        <title>Whole-genome sequencing of Oryza brachyantha reveals mechanisms underlying Oryza genome evolution.</title>
        <authorList>
            <person name="Chen J."/>
            <person name="Huang Q."/>
            <person name="Gao D."/>
            <person name="Wang J."/>
            <person name="Lang Y."/>
            <person name="Liu T."/>
            <person name="Li B."/>
            <person name="Bai Z."/>
            <person name="Luis Goicoechea J."/>
            <person name="Liang C."/>
            <person name="Chen C."/>
            <person name="Zhang W."/>
            <person name="Sun S."/>
            <person name="Liao Y."/>
            <person name="Zhang X."/>
            <person name="Yang L."/>
            <person name="Song C."/>
            <person name="Wang M."/>
            <person name="Shi J."/>
            <person name="Liu G."/>
            <person name="Liu J."/>
            <person name="Zhou H."/>
            <person name="Zhou W."/>
            <person name="Yu Q."/>
            <person name="An N."/>
            <person name="Chen Y."/>
            <person name="Cai Q."/>
            <person name="Wang B."/>
            <person name="Liu B."/>
            <person name="Min J."/>
            <person name="Huang Y."/>
            <person name="Wu H."/>
            <person name="Li Z."/>
            <person name="Zhang Y."/>
            <person name="Yin Y."/>
            <person name="Song W."/>
            <person name="Jiang J."/>
            <person name="Jackson S.A."/>
            <person name="Wing R.A."/>
            <person name="Wang J."/>
            <person name="Chen M."/>
        </authorList>
    </citation>
    <scope>NUCLEOTIDE SEQUENCE [LARGE SCALE GENOMIC DNA]</scope>
    <source>
        <strain evidence="1">cv. IRGC 101232</strain>
    </source>
</reference>
<accession>J3MKQ9</accession>
<sequence>APAASPVSDGTKISTTTYTTLSFSTKIVGALSLLMQTLSNQSIQNVTNHQRIRTC</sequence>
<reference evidence="1" key="2">
    <citation type="submission" date="2013-04" db="UniProtKB">
        <authorList>
            <consortium name="EnsemblPlants"/>
        </authorList>
    </citation>
    <scope>IDENTIFICATION</scope>
</reference>
<dbReference type="EnsemblPlants" id="OB07G19910.1">
    <property type="protein sequence ID" value="OB07G19910.1"/>
    <property type="gene ID" value="OB07G19910"/>
</dbReference>
<dbReference type="HOGENOM" id="CLU_3038581_0_0_1"/>
<evidence type="ECO:0000313" key="1">
    <source>
        <dbReference type="EnsemblPlants" id="OB07G19910.1"/>
    </source>
</evidence>
<proteinExistence type="predicted"/>
<dbReference type="Gramene" id="OB07G19910.1">
    <property type="protein sequence ID" value="OB07G19910.1"/>
    <property type="gene ID" value="OB07G19910"/>
</dbReference>
<protein>
    <submittedName>
        <fullName evidence="1">Uncharacterized protein</fullName>
    </submittedName>
</protein>
<organism evidence="1">
    <name type="scientific">Oryza brachyantha</name>
    <name type="common">malo sina</name>
    <dbReference type="NCBI Taxonomy" id="4533"/>
    <lineage>
        <taxon>Eukaryota</taxon>
        <taxon>Viridiplantae</taxon>
        <taxon>Streptophyta</taxon>
        <taxon>Embryophyta</taxon>
        <taxon>Tracheophyta</taxon>
        <taxon>Spermatophyta</taxon>
        <taxon>Magnoliopsida</taxon>
        <taxon>Liliopsida</taxon>
        <taxon>Poales</taxon>
        <taxon>Poaceae</taxon>
        <taxon>BOP clade</taxon>
        <taxon>Oryzoideae</taxon>
        <taxon>Oryzeae</taxon>
        <taxon>Oryzinae</taxon>
        <taxon>Oryza</taxon>
    </lineage>
</organism>
<name>J3MKQ9_ORYBR</name>